<dbReference type="CDD" id="cd00688">
    <property type="entry name" value="ISOPREN_C2_like"/>
    <property type="match status" value="1"/>
</dbReference>
<dbReference type="PANTHER" id="PTHR40094">
    <property type="entry name" value="ALPHA-2-MACROGLOBULIN HOMOLOG"/>
    <property type="match status" value="1"/>
</dbReference>
<dbReference type="Pfam" id="PF00207">
    <property type="entry name" value="A2M"/>
    <property type="match status" value="1"/>
</dbReference>
<keyword evidence="4" id="KW-1185">Reference proteome</keyword>
<dbReference type="InterPro" id="IPR041246">
    <property type="entry name" value="Bact_MG10"/>
</dbReference>
<dbReference type="Pfam" id="PF17973">
    <property type="entry name" value="bMG10"/>
    <property type="match status" value="1"/>
</dbReference>
<dbReference type="PANTHER" id="PTHR40094:SF1">
    <property type="entry name" value="UBIQUITIN DOMAIN-CONTAINING PROTEIN"/>
    <property type="match status" value="1"/>
</dbReference>
<evidence type="ECO:0000259" key="2">
    <source>
        <dbReference type="SMART" id="SM01360"/>
    </source>
</evidence>
<dbReference type="InterPro" id="IPR051802">
    <property type="entry name" value="YfhM-like"/>
</dbReference>
<dbReference type="InterPro" id="IPR001599">
    <property type="entry name" value="Macroglobln_a2"/>
</dbReference>
<dbReference type="EMBL" id="JACJJG010000013">
    <property type="protein sequence ID" value="MBM6673124.1"/>
    <property type="molecule type" value="Genomic_DNA"/>
</dbReference>
<evidence type="ECO:0000313" key="3">
    <source>
        <dbReference type="EMBL" id="MBM6673124.1"/>
    </source>
</evidence>
<comment type="similarity">
    <text evidence="1">Belongs to the protease inhibitor I39 (alpha-2-macroglobulin) family. Bacterial alpha-2-macroglobulin subfamily.</text>
</comment>
<accession>A0A938WS32</accession>
<reference evidence="3" key="2">
    <citation type="journal article" date="2021" name="Sci. Rep.">
        <title>The distribution of antibiotic resistance genes in chicken gut microbiota commensals.</title>
        <authorList>
            <person name="Juricova H."/>
            <person name="Matiasovicova J."/>
            <person name="Kubasova T."/>
            <person name="Cejkova D."/>
            <person name="Rychlik I."/>
        </authorList>
    </citation>
    <scope>NUCLEOTIDE SEQUENCE</scope>
    <source>
        <strain evidence="3">An824</strain>
    </source>
</reference>
<protein>
    <submittedName>
        <fullName evidence="3">Alpha-2-macroglobulin</fullName>
    </submittedName>
</protein>
<dbReference type="RefSeq" id="WP_205103720.1">
    <property type="nucleotide sequence ID" value="NZ_JACJJG010000013.1"/>
</dbReference>
<proteinExistence type="inferred from homology"/>
<organism evidence="3 4">
    <name type="scientific">Marseilla massiliensis</name>
    <dbReference type="NCBI Taxonomy" id="1841864"/>
    <lineage>
        <taxon>Bacteria</taxon>
        <taxon>Pseudomonadati</taxon>
        <taxon>Bacteroidota</taxon>
        <taxon>Bacteroidia</taxon>
        <taxon>Bacteroidales</taxon>
        <taxon>Prevotellaceae</taxon>
        <taxon>Marseilla</taxon>
    </lineage>
</organism>
<evidence type="ECO:0000313" key="4">
    <source>
        <dbReference type="Proteomes" id="UP000706891"/>
    </source>
</evidence>
<dbReference type="Pfam" id="PF01835">
    <property type="entry name" value="MG2"/>
    <property type="match status" value="1"/>
</dbReference>
<dbReference type="GO" id="GO:0004866">
    <property type="term" value="F:endopeptidase inhibitor activity"/>
    <property type="evidence" value="ECO:0007669"/>
    <property type="project" value="InterPro"/>
</dbReference>
<dbReference type="SMART" id="SM01360">
    <property type="entry name" value="A2M"/>
    <property type="match status" value="1"/>
</dbReference>
<dbReference type="InterPro" id="IPR008930">
    <property type="entry name" value="Terpenoid_cyclase/PrenylTrfase"/>
</dbReference>
<dbReference type="Gene3D" id="2.60.40.1930">
    <property type="match status" value="1"/>
</dbReference>
<comment type="caution">
    <text evidence="3">The sequence shown here is derived from an EMBL/GenBank/DDBJ whole genome shotgun (WGS) entry which is preliminary data.</text>
</comment>
<evidence type="ECO:0000256" key="1">
    <source>
        <dbReference type="ARBA" id="ARBA00010556"/>
    </source>
</evidence>
<feature type="domain" description="Alpha-2-macroglobulin" evidence="2">
    <location>
        <begin position="1126"/>
        <end position="1217"/>
    </location>
</feature>
<dbReference type="Proteomes" id="UP000706891">
    <property type="component" value="Unassembled WGS sequence"/>
</dbReference>
<gene>
    <name evidence="3" type="ORF">H6A34_04445</name>
</gene>
<name>A0A938WS32_9BACT</name>
<dbReference type="SUPFAM" id="SSF48239">
    <property type="entry name" value="Terpenoid cyclases/Protein prenyltransferases"/>
    <property type="match status" value="1"/>
</dbReference>
<dbReference type="InterPro" id="IPR002890">
    <property type="entry name" value="MG2"/>
</dbReference>
<reference evidence="3" key="1">
    <citation type="submission" date="2020-08" db="EMBL/GenBank/DDBJ databases">
        <authorList>
            <person name="Cejkova D."/>
            <person name="Kubasova T."/>
            <person name="Jahodarova E."/>
            <person name="Rychlik I."/>
        </authorList>
    </citation>
    <scope>NUCLEOTIDE SEQUENCE</scope>
    <source>
        <strain evidence="3">An824</strain>
    </source>
</reference>
<sequence length="1866" mass="209487">MKKTIISLLSILFLLPGVMLADGYTQLWKKVDDAAKKDLPKTQIECLKAIIDKAEREKNYGQLLKAEWQTMWTWHSISPDSLAPQIERLEQKAVTYEKTDPALAAVCYAALGKTAGERWMRSYKAHEQAPEYLKKAMANPALLAQKKAEAYAPFTVKGRDADLFGGDLLSLIGYTAGDYKAMHDYYATTSNRTATLLTALDMVRDDAMKTGLFFVYKKDSQYMESLDSLTRLYSDLPACAEVAISRYDVMKFAKDITAQEKSNFLNDAINRWSPWRRTDKLRNELKELTRPYFNATTERSMVLPSRDFTMKYDVRNIKELRLTLTRLNATGADKLYVDSDKEYNKVKALKSASSAVTMKKAFGTQPEYEVVSDSFIVKGLPVGVYLVEVETDNNSITPDRDMLYVTDMFIIHQELPGNKMRFAVLSGTTGQPVAGAKLDIRHRDDKRKVITCKDNGEALFFFDKTSVDEVRAYTDTDNAAPFVSAYNNFSYNENTFNRDVASLFTDRKIYRPGQTVRVAMVLRHIDKLEQNAIANRTVKLTLKDANYKTVAEKNVTTDEFGTASADFTLPSGGLTGSFSIRTENLLGGSVGFRVEEYKRPTFQVEFDKVKEMYENGDTVTVTGRAKAYSGVAVQGAKVKYTVRRKQALWWRFSYTGAFFNENDNAVLAEGEAVTDGKGEFKIRIPMQLPVWEESIGISKDDYYRIARFYNIVTEADVTDMAGESHNGDISLPLGNKPTSFACDVPEQTLRDSLKTITFSLKNSAGNNIDGDVTYTVSGISGTFSAKTNTPTELAWNTMELLKSGRHTITAICGNDTVRRDFVVFSYDDTVPCVETPDWFNVSGDVFPRDGSPIYLQFGSSDTDVHVLYTVISGNKLLKSGSLELSNAVKTYRLPYKEEYGSGVRINLIWVKEGKVYNHNFTIQKPLPDKRLILKWTTFRDRLTPGQQEEWTLNITRPDGKPANAQLLATMYDASLDQLTPFSWYFNQYTRINLPWTAWRTANIYPVDFYGTLNQKLASVKSLDFGNIETNLNNILYAKEEVVITGYGNSTGKYLTGSTQNIMVRGTAPVMKKNAETRTTIGAFNASADAALAGDVLVQEESAKAQMEEETAPTEPAVPLRENLNETAFFYPALVNNTIDGNVSIKFTLPESVTTWRFMGFAHDKEMNYGQIEGKAVAAKTVMVQPNMPRFVRVGDRANISARILNTADKTVKGTAIMQLVDPETEKVILEIKQKFEVDADSTGAVSFSYRPDSNHSLLVCRIFAEGKDFSDGEQHYLPILSDTELVTTTVPFTQHEPGVKTIDLKPLFPENGRSEKLTIEYTNNPAWLVLQALPYISNLREDNAINLATAYYANSIGAYMMKQSPRIKSVFDQWKHETGQESLMSSLEKNQELKNMVLNETPWIADADRESDQKQMLANYFDESTLNNNLTTALEKLRKLQNSADGSWCWWPGMRYGSPTLTAAITETLVRLDNMIGAQTETKAMTDKAIKFLGDVVVKEYEEIKKNEKKGMKVYINVDNAVHYLYICAISNHKPTAKENEAAQYMLEELKKYNVDLNLYYKALMAVILADEGDKQLARQYVQSLDEYSVATEEMGRYYDSPRTGYSWFDYGIPTQVAAIEAMTLVNAQGYAKTIDEMKRWLLQQKRVQGWTTPFNNVNAVYAFLNGNMKVLESKAETTLAVDGKTLELPKATAGLGYVKTSIKPDGSDKFTATKTSEGTSWGAVYAQSVQQTSTITSASAGMSVTREILSADGKPATALNIGDKITVRITIRADRDYDYVQVTDKRAACMEPVNQLSGYRKGYYCTPKDNATNYYFDRMGKGTHVIETEYYIDRAGLYETGTCTVQCAYAPEYSARTASTTLDIK</sequence>